<dbReference type="RefSeq" id="WP_339964392.1">
    <property type="nucleotide sequence ID" value="NZ_JBBHJY010000001.1"/>
</dbReference>
<name>A0ABU8S5F4_9SPHN</name>
<dbReference type="PANTHER" id="PTHR43236:SF1">
    <property type="entry name" value="BLL7220 PROTEIN"/>
    <property type="match status" value="1"/>
</dbReference>
<dbReference type="InterPro" id="IPR052345">
    <property type="entry name" value="Rad_response_metalloprotease"/>
</dbReference>
<sequence length="294" mass="32561">MSRFRLEWARKCGERKAKEHGFTSFPIDPFRIAANEDILVEAKKPDQAGVSGGIIFGDQGVGIFYATNITSTGFQRFTIGHELGHYFLDGHPEEIMKHAAVHISRAGFTQGSNSIEIEADHFSSGLLMPTGLVRRALDHNQVGLVGVERLALESECSLTASAIRAAECCPYPMAVVVSRGERVCYSFLSDGFKQLKPRAYPRRDDLLPDTGTRAFNLDPLNVAQARRFNTETTLSEWFDGPDGIQLDEEIIGLGSYGFTLTVFSSEELPTVPDEDEDDDAALVESYRPRFAYGR</sequence>
<gene>
    <name evidence="2" type="ORF">WG900_02435</name>
</gene>
<reference evidence="2 3" key="1">
    <citation type="submission" date="2024-03" db="EMBL/GenBank/DDBJ databases">
        <authorList>
            <person name="Jo J.-H."/>
        </authorList>
    </citation>
    <scope>NUCLEOTIDE SEQUENCE [LARGE SCALE GENOMIC DNA]</scope>
    <source>
        <strain evidence="2 3">AS3R-12</strain>
    </source>
</reference>
<dbReference type="PANTHER" id="PTHR43236">
    <property type="entry name" value="ANTITOXIN HIGA1"/>
    <property type="match status" value="1"/>
</dbReference>
<evidence type="ECO:0000313" key="2">
    <source>
        <dbReference type="EMBL" id="MEJ6008769.1"/>
    </source>
</evidence>
<comment type="caution">
    <text evidence="2">The sequence shown here is derived from an EMBL/GenBank/DDBJ whole genome shotgun (WGS) entry which is preliminary data.</text>
</comment>
<organism evidence="2 3">
    <name type="scientific">Novosphingobium aquae</name>
    <dbReference type="NCBI Taxonomy" id="3133435"/>
    <lineage>
        <taxon>Bacteria</taxon>
        <taxon>Pseudomonadati</taxon>
        <taxon>Pseudomonadota</taxon>
        <taxon>Alphaproteobacteria</taxon>
        <taxon>Sphingomonadales</taxon>
        <taxon>Sphingomonadaceae</taxon>
        <taxon>Novosphingobium</taxon>
    </lineage>
</organism>
<dbReference type="InterPro" id="IPR010359">
    <property type="entry name" value="IrrE_HExxH"/>
</dbReference>
<feature type="domain" description="IrrE N-terminal-like" evidence="1">
    <location>
        <begin position="63"/>
        <end position="140"/>
    </location>
</feature>
<dbReference type="EMBL" id="JBBHJY010000001">
    <property type="protein sequence ID" value="MEJ6008769.1"/>
    <property type="molecule type" value="Genomic_DNA"/>
</dbReference>
<accession>A0ABU8S5F4</accession>
<keyword evidence="3" id="KW-1185">Reference proteome</keyword>
<evidence type="ECO:0000313" key="3">
    <source>
        <dbReference type="Proteomes" id="UP001379235"/>
    </source>
</evidence>
<protein>
    <submittedName>
        <fullName evidence="2">ImmA/IrrE family metallo-endopeptidase</fullName>
    </submittedName>
</protein>
<evidence type="ECO:0000259" key="1">
    <source>
        <dbReference type="Pfam" id="PF06114"/>
    </source>
</evidence>
<dbReference type="Pfam" id="PF06114">
    <property type="entry name" value="Peptidase_M78"/>
    <property type="match status" value="1"/>
</dbReference>
<dbReference type="Gene3D" id="1.10.10.2910">
    <property type="match status" value="1"/>
</dbReference>
<dbReference type="Proteomes" id="UP001379235">
    <property type="component" value="Unassembled WGS sequence"/>
</dbReference>
<proteinExistence type="predicted"/>